<evidence type="ECO:0000313" key="3">
    <source>
        <dbReference type="EMBL" id="MBM9467724.1"/>
    </source>
</evidence>
<keyword evidence="4" id="KW-1185">Reference proteome</keyword>
<sequence length="347" mass="36176">MTEQQPDPAASPAPARGLATGPTRGPATGSTPRPAAVAGRGRPELGVGVVVVTFSPGEHLAALLDSLPAAGAADAPVVLADNGSTDGSVEAAAHRPRVRLLRTGGNLGYGRAANAGAAVLDPQLPWVLVVNPDVVLEPGAVREMVAAAQRHPEVGAVGPLITTHDGAVYPSARRLPTIGAGIGHAALGWVWPGNPWTRAYRQDHAELGERPAGWLSGACLLLRRSAFDAVGGFDPGYFMYFEDVDLGRRLGLAGWTNLYCPTARARHLGGHATEAHAPRMARAHHESAYRYLAGVYPRPWQAPVRALLRVGLGLRGWAAGRSVRVGRGAALPSRAPRPDTDPGRTAP</sequence>
<evidence type="ECO:0000259" key="2">
    <source>
        <dbReference type="Pfam" id="PF00535"/>
    </source>
</evidence>
<name>A0A939C208_9ACTN</name>
<feature type="compositionally biased region" description="Low complexity" evidence="1">
    <location>
        <begin position="1"/>
        <end position="15"/>
    </location>
</feature>
<feature type="domain" description="Glycosyltransferase 2-like" evidence="2">
    <location>
        <begin position="49"/>
        <end position="229"/>
    </location>
</feature>
<dbReference type="RefSeq" id="WP_205260666.1">
    <property type="nucleotide sequence ID" value="NZ_JAERWK010000012.1"/>
</dbReference>
<evidence type="ECO:0000256" key="1">
    <source>
        <dbReference type="SAM" id="MobiDB-lite"/>
    </source>
</evidence>
<accession>A0A939C208</accession>
<dbReference type="InterPro" id="IPR029044">
    <property type="entry name" value="Nucleotide-diphossugar_trans"/>
</dbReference>
<feature type="compositionally biased region" description="Basic and acidic residues" evidence="1">
    <location>
        <begin position="336"/>
        <end position="347"/>
    </location>
</feature>
<dbReference type="Proteomes" id="UP000663792">
    <property type="component" value="Unassembled WGS sequence"/>
</dbReference>
<dbReference type="AlphaFoldDB" id="A0A939C208"/>
<feature type="region of interest" description="Disordered" evidence="1">
    <location>
        <begin position="1"/>
        <end position="40"/>
    </location>
</feature>
<dbReference type="Gene3D" id="3.90.550.10">
    <property type="entry name" value="Spore Coat Polysaccharide Biosynthesis Protein SpsA, Chain A"/>
    <property type="match status" value="1"/>
</dbReference>
<dbReference type="Pfam" id="PF00535">
    <property type="entry name" value="Glycos_transf_2"/>
    <property type="match status" value="1"/>
</dbReference>
<organism evidence="3 4">
    <name type="scientific">Nakamurella leprariae</name>
    <dbReference type="NCBI Taxonomy" id="2803911"/>
    <lineage>
        <taxon>Bacteria</taxon>
        <taxon>Bacillati</taxon>
        <taxon>Actinomycetota</taxon>
        <taxon>Actinomycetes</taxon>
        <taxon>Nakamurellales</taxon>
        <taxon>Nakamurellaceae</taxon>
        <taxon>Nakamurella</taxon>
    </lineage>
</organism>
<feature type="region of interest" description="Disordered" evidence="1">
    <location>
        <begin position="328"/>
        <end position="347"/>
    </location>
</feature>
<protein>
    <submittedName>
        <fullName evidence="3">Glycosyltransferase family 2 protein</fullName>
    </submittedName>
</protein>
<dbReference type="CDD" id="cd04186">
    <property type="entry name" value="GT_2_like_c"/>
    <property type="match status" value="1"/>
</dbReference>
<reference evidence="3" key="1">
    <citation type="submission" date="2021-01" db="EMBL/GenBank/DDBJ databases">
        <title>YIM 132084 draft genome.</title>
        <authorList>
            <person name="An D."/>
        </authorList>
    </citation>
    <scope>NUCLEOTIDE SEQUENCE</scope>
    <source>
        <strain evidence="3">YIM 132084</strain>
    </source>
</reference>
<evidence type="ECO:0000313" key="4">
    <source>
        <dbReference type="Proteomes" id="UP000663792"/>
    </source>
</evidence>
<dbReference type="PANTHER" id="PTHR43179">
    <property type="entry name" value="RHAMNOSYLTRANSFERASE WBBL"/>
    <property type="match status" value="1"/>
</dbReference>
<dbReference type="PANTHER" id="PTHR43179:SF7">
    <property type="entry name" value="RHAMNOSYLTRANSFERASE WBBL"/>
    <property type="match status" value="1"/>
</dbReference>
<dbReference type="InterPro" id="IPR001173">
    <property type="entry name" value="Glyco_trans_2-like"/>
</dbReference>
<gene>
    <name evidence="3" type="ORF">JL106_10575</name>
</gene>
<proteinExistence type="predicted"/>
<comment type="caution">
    <text evidence="3">The sequence shown here is derived from an EMBL/GenBank/DDBJ whole genome shotgun (WGS) entry which is preliminary data.</text>
</comment>
<dbReference type="EMBL" id="JAERWK010000012">
    <property type="protein sequence ID" value="MBM9467724.1"/>
    <property type="molecule type" value="Genomic_DNA"/>
</dbReference>
<dbReference type="SUPFAM" id="SSF53448">
    <property type="entry name" value="Nucleotide-diphospho-sugar transferases"/>
    <property type="match status" value="1"/>
</dbReference>